<evidence type="ECO:0000256" key="4">
    <source>
        <dbReference type="ARBA" id="ARBA00022553"/>
    </source>
</evidence>
<accession>A0AAE2JT65</accession>
<evidence type="ECO:0000313" key="13">
    <source>
        <dbReference type="EMBL" id="KJQ46384.1"/>
    </source>
</evidence>
<dbReference type="OMA" id="PHGTKES"/>
<evidence type="ECO:0000256" key="8">
    <source>
        <dbReference type="ARBA" id="ARBA00022777"/>
    </source>
</evidence>
<feature type="domain" description="PTS EIIA type-2" evidence="12">
    <location>
        <begin position="1"/>
        <end position="142"/>
    </location>
</feature>
<proteinExistence type="predicted"/>
<evidence type="ECO:0000313" key="14">
    <source>
        <dbReference type="Proteomes" id="UP000033624"/>
    </source>
</evidence>
<dbReference type="Proteomes" id="UP000033624">
    <property type="component" value="Unassembled WGS sequence"/>
</dbReference>
<protein>
    <recommendedName>
        <fullName evidence="2">Mannitol-specific phosphotransferase enzyme IIA component</fullName>
    </recommendedName>
    <alternativeName>
        <fullName evidence="10">EIIA</fullName>
    </alternativeName>
    <alternativeName>
        <fullName evidence="11">EIII</fullName>
    </alternativeName>
    <alternativeName>
        <fullName evidence="9">PTS system mannitol-specific EIIA component</fullName>
    </alternativeName>
</protein>
<keyword evidence="6" id="KW-0808">Transferase</keyword>
<evidence type="ECO:0000256" key="1">
    <source>
        <dbReference type="ARBA" id="ARBA00002434"/>
    </source>
</evidence>
<dbReference type="Pfam" id="PF00359">
    <property type="entry name" value="PTS_EIIA_2"/>
    <property type="match status" value="1"/>
</dbReference>
<evidence type="ECO:0000259" key="12">
    <source>
        <dbReference type="PROSITE" id="PS51094"/>
    </source>
</evidence>
<dbReference type="KEGG" id="mmyi:mycmycITA_00019"/>
<comment type="caution">
    <text evidence="13">The sequence shown here is derived from an EMBL/GenBank/DDBJ whole genome shotgun (WGS) entry which is preliminary data.</text>
</comment>
<evidence type="ECO:0000256" key="3">
    <source>
        <dbReference type="ARBA" id="ARBA00022448"/>
    </source>
</evidence>
<dbReference type="GO" id="GO:0005886">
    <property type="term" value="C:plasma membrane"/>
    <property type="evidence" value="ECO:0007669"/>
    <property type="project" value="TreeGrafter"/>
</dbReference>
<reference evidence="13 14" key="1">
    <citation type="submission" date="2015-02" db="EMBL/GenBank/DDBJ databases">
        <title>Mycoplasma mycoides subsp. mycoides strain:B237 Genome sequencing.</title>
        <authorList>
            <person name="Fischer A."/>
            <person name="Santana-Cruz I."/>
            <person name="Schieck E."/>
            <person name="Gourle H."/>
            <person name="Lambert M."/>
            <person name="Nadendla S."/>
            <person name="Miller R.A."/>
            <person name="Weber J."/>
            <person name="Bongcam-Rudloff E."/>
            <person name="Vashee S."/>
            <person name="Frey J."/>
            <person name="Jores J."/>
        </authorList>
    </citation>
    <scope>NUCLEOTIDE SEQUENCE [LARGE SCALE GENOMIC DNA]</scope>
    <source>
        <strain evidence="13 14">B237</strain>
    </source>
</reference>
<dbReference type="InterPro" id="IPR016152">
    <property type="entry name" value="PTrfase/Anion_transptr"/>
</dbReference>
<evidence type="ECO:0000256" key="7">
    <source>
        <dbReference type="ARBA" id="ARBA00022683"/>
    </source>
</evidence>
<dbReference type="Gene3D" id="3.40.930.10">
    <property type="entry name" value="Mannitol-specific EII, Chain A"/>
    <property type="match status" value="1"/>
</dbReference>
<comment type="function">
    <text evidence="1">The phosphoenolpyruvate-dependent sugar phosphotransferase system (sugar PTS), a major carbohydrate active transport system, catalyzes the phosphorylation of incoming sugar substrates concomitantly with their translocation across the cell membrane. The enzyme II CmtAB PTS system is involved in D-mannitol transport.</text>
</comment>
<keyword evidence="3" id="KW-0813">Transport</keyword>
<keyword evidence="8" id="KW-0418">Kinase</keyword>
<dbReference type="EMBL" id="LAEW01000001">
    <property type="protein sequence ID" value="KJQ46384.1"/>
    <property type="molecule type" value="Genomic_DNA"/>
</dbReference>
<dbReference type="RefSeq" id="WP_011166230.1">
    <property type="nucleotide sequence ID" value="NZ_CP010267.1"/>
</dbReference>
<keyword evidence="7" id="KW-0598">Phosphotransferase system</keyword>
<evidence type="ECO:0000256" key="2">
    <source>
        <dbReference type="ARBA" id="ARBA00014783"/>
    </source>
</evidence>
<dbReference type="SUPFAM" id="SSF55804">
    <property type="entry name" value="Phoshotransferase/anion transport protein"/>
    <property type="match status" value="1"/>
</dbReference>
<dbReference type="InterPro" id="IPR002178">
    <property type="entry name" value="PTS_EIIA_type-2_dom"/>
</dbReference>
<dbReference type="PANTHER" id="PTHR30181">
    <property type="entry name" value="MANNITOL PERMEASE IIC COMPONENT"/>
    <property type="match status" value="1"/>
</dbReference>
<keyword evidence="4" id="KW-0597">Phosphoprotein</keyword>
<evidence type="ECO:0000256" key="6">
    <source>
        <dbReference type="ARBA" id="ARBA00022679"/>
    </source>
</evidence>
<dbReference type="PANTHER" id="PTHR30181:SF2">
    <property type="entry name" value="PTS SYSTEM MANNITOL-SPECIFIC EIICBA COMPONENT"/>
    <property type="match status" value="1"/>
</dbReference>
<dbReference type="PROSITE" id="PS00372">
    <property type="entry name" value="PTS_EIIA_TYPE_2_HIS"/>
    <property type="match status" value="1"/>
</dbReference>
<dbReference type="PROSITE" id="PS51094">
    <property type="entry name" value="PTS_EIIA_TYPE_2"/>
    <property type="match status" value="1"/>
</dbReference>
<name>A0AAE2JT65_MYCMY</name>
<evidence type="ECO:0000256" key="5">
    <source>
        <dbReference type="ARBA" id="ARBA00022597"/>
    </source>
</evidence>
<sequence>MLETKNIYKKIYLNKTFNSKQECLDYLKELLKQENVSLEYIDSINKREEDCSFNIGSKIAIPHGIYEGMLSLKNSLIVVIHLQKPLIWDNSEVQLVIGLALKQEDQIDMLQNIAINAMNDDLFNDLLKNPTIDKVISFCTKQ</sequence>
<dbReference type="GO" id="GO:0090563">
    <property type="term" value="F:protein-phosphocysteine-sugar phosphotransferase activity"/>
    <property type="evidence" value="ECO:0007669"/>
    <property type="project" value="TreeGrafter"/>
</dbReference>
<keyword evidence="5" id="KW-0762">Sugar transport</keyword>
<evidence type="ECO:0000256" key="10">
    <source>
        <dbReference type="ARBA" id="ARBA00030956"/>
    </source>
</evidence>
<gene>
    <name evidence="13" type="ORF">TS59_0019</name>
</gene>
<dbReference type="InterPro" id="IPR050893">
    <property type="entry name" value="Sugar_PTS"/>
</dbReference>
<evidence type="ECO:0000256" key="9">
    <source>
        <dbReference type="ARBA" id="ARBA00029908"/>
    </source>
</evidence>
<dbReference type="AlphaFoldDB" id="A0AAE2JT65"/>
<dbReference type="GO" id="GO:0016301">
    <property type="term" value="F:kinase activity"/>
    <property type="evidence" value="ECO:0007669"/>
    <property type="project" value="UniProtKB-KW"/>
</dbReference>
<evidence type="ECO:0000256" key="11">
    <source>
        <dbReference type="ARBA" id="ARBA00030962"/>
    </source>
</evidence>
<organism evidence="13 14">
    <name type="scientific">Mycoplasma mycoides subsp. mycoides</name>
    <dbReference type="NCBI Taxonomy" id="2103"/>
    <lineage>
        <taxon>Bacteria</taxon>
        <taxon>Bacillati</taxon>
        <taxon>Mycoplasmatota</taxon>
        <taxon>Mollicutes</taxon>
        <taxon>Mycoplasmataceae</taxon>
        <taxon>Mycoplasma</taxon>
    </lineage>
</organism>
<dbReference type="GO" id="GO:0009401">
    <property type="term" value="P:phosphoenolpyruvate-dependent sugar phosphotransferase system"/>
    <property type="evidence" value="ECO:0007669"/>
    <property type="project" value="UniProtKB-KW"/>
</dbReference>